<dbReference type="EMBL" id="CCBQ010000042">
    <property type="protein sequence ID" value="CDO94947.1"/>
    <property type="molecule type" value="Genomic_DNA"/>
</dbReference>
<proteinExistence type="predicted"/>
<gene>
    <name evidence="1" type="ORF">KLDO_g3199</name>
</gene>
<sequence length="657" mass="75132">MDAIIHDMENHKVQNDSGVMLEQETAERYLDVIIASAFSADEVDDALLLNGLGHLSELAAMDLWKERITGQLINRLYELIISSQCKDLATLHAALSVLTVVSEILIAQSPPSEVQLSHLCLALHSDSALLEQFAVLLESFENNPTTCQRIVAYLTLHIQCVRKWAAQGEKSAVQLSASTNTALKDLGILDQLSKLLYEHKNNKDLVGSIDQLCIQVKILEGLLKDLPCQGYDLKENVVVKELVRKLFDVYERNQERFLQSNEGYTDLGNFSVLQVLNVSFILRQHNLTFKKAFTEQLMFRDHPLPLLEAVAKLSDVLWEYFEMTNLTPGNALYKTHMIFHTKELMSVLLGKMVTIWGKTESETKEDFESLLQLIRILIRKADKVCLTQQESYVETFINVCDTSAYDDLRKLQVAEWREKQYNDWAEDIISFDEILQNQVQEFVRYQRLLLMQIGTWVYSENPIEAKGKLPKVSFIALSDNQMNLLTKEFKHKVEQTPTVEDNEIFTLDRSAVVDNKTIVIPLKNIVNIQTKQIELDRKLPEGARLINILQNTVYTGVTTYDRSGKISSAFFLESTESFFTWLDGLQLLSQSKNAKLSQETEKQIDTLIKLRKNVQLAALDDKFKDDDSVDSFSEEENDDIYYNPDTLKALCSCVHYE</sequence>
<reference evidence="1 2" key="1">
    <citation type="submission" date="2014-03" db="EMBL/GenBank/DDBJ databases">
        <title>The genome of Kluyveromyces dobzhanskii.</title>
        <authorList>
            <person name="Nystedt B."/>
            <person name="Astrom S."/>
        </authorList>
    </citation>
    <scope>NUCLEOTIDE SEQUENCE [LARGE SCALE GENOMIC DNA]</scope>
    <source>
        <strain evidence="1 2">CBS 2104</strain>
    </source>
</reference>
<organism evidence="1 2">
    <name type="scientific">Kluyveromyces dobzhanskii CBS 2104</name>
    <dbReference type="NCBI Taxonomy" id="1427455"/>
    <lineage>
        <taxon>Eukaryota</taxon>
        <taxon>Fungi</taxon>
        <taxon>Dikarya</taxon>
        <taxon>Ascomycota</taxon>
        <taxon>Saccharomycotina</taxon>
        <taxon>Saccharomycetes</taxon>
        <taxon>Saccharomycetales</taxon>
        <taxon>Saccharomycetaceae</taxon>
        <taxon>Kluyveromyces</taxon>
    </lineage>
</organism>
<keyword evidence="2" id="KW-1185">Reference proteome</keyword>
<accession>A0A0A8L9M0</accession>
<comment type="caution">
    <text evidence="1">The sequence shown here is derived from an EMBL/GenBank/DDBJ whole genome shotgun (WGS) entry which is preliminary data.</text>
</comment>
<dbReference type="OrthoDB" id="28413at2759"/>
<protein>
    <submittedName>
        <fullName evidence="1">WGS project CCBQ000000000 data, contig 00011</fullName>
    </submittedName>
</protein>
<name>A0A0A8L9M0_9SACH</name>
<evidence type="ECO:0000313" key="1">
    <source>
        <dbReference type="EMBL" id="CDO94947.1"/>
    </source>
</evidence>
<evidence type="ECO:0000313" key="2">
    <source>
        <dbReference type="Proteomes" id="UP000031516"/>
    </source>
</evidence>
<dbReference type="Proteomes" id="UP000031516">
    <property type="component" value="Unassembled WGS sequence"/>
</dbReference>
<dbReference type="AlphaFoldDB" id="A0A0A8L9M0"/>